<name>A0A382BF93_9ZZZZ</name>
<reference evidence="2" key="1">
    <citation type="submission" date="2018-05" db="EMBL/GenBank/DDBJ databases">
        <authorList>
            <person name="Lanie J.A."/>
            <person name="Ng W.-L."/>
            <person name="Kazmierczak K.M."/>
            <person name="Andrzejewski T.M."/>
            <person name="Davidsen T.M."/>
            <person name="Wayne K.J."/>
            <person name="Tettelin H."/>
            <person name="Glass J.I."/>
            <person name="Rusch D."/>
            <person name="Podicherti R."/>
            <person name="Tsui H.-C.T."/>
            <person name="Winkler M.E."/>
        </authorList>
    </citation>
    <scope>NUCLEOTIDE SEQUENCE</scope>
</reference>
<accession>A0A382BF93</accession>
<dbReference type="EMBL" id="UINC01029498">
    <property type="protein sequence ID" value="SVB12324.1"/>
    <property type="molecule type" value="Genomic_DNA"/>
</dbReference>
<proteinExistence type="predicted"/>
<dbReference type="AlphaFoldDB" id="A0A382BF93"/>
<gene>
    <name evidence="2" type="ORF">METZ01_LOCUS165178</name>
</gene>
<evidence type="ECO:0000313" key="2">
    <source>
        <dbReference type="EMBL" id="SVB12324.1"/>
    </source>
</evidence>
<evidence type="ECO:0000256" key="1">
    <source>
        <dbReference type="SAM" id="MobiDB-lite"/>
    </source>
</evidence>
<sequence>MTEQEAHAFWERRNARQEEATRKHNERRTGIYKESDKQMVELQELYDSIKSPLLKKKVDELLFCFNDCFIKWNHYHRKRLRALLYVVKSELQKEQDALKQMEKILG</sequence>
<feature type="region of interest" description="Disordered" evidence="1">
    <location>
        <begin position="1"/>
        <end position="29"/>
    </location>
</feature>
<protein>
    <submittedName>
        <fullName evidence="2">Uncharacterized protein</fullName>
    </submittedName>
</protein>
<organism evidence="2">
    <name type="scientific">marine metagenome</name>
    <dbReference type="NCBI Taxonomy" id="408172"/>
    <lineage>
        <taxon>unclassified sequences</taxon>
        <taxon>metagenomes</taxon>
        <taxon>ecological metagenomes</taxon>
    </lineage>
</organism>